<feature type="transmembrane region" description="Helical" evidence="1">
    <location>
        <begin position="38"/>
        <end position="60"/>
    </location>
</feature>
<dbReference type="Proteomes" id="UP000199163">
    <property type="component" value="Unassembled WGS sequence"/>
</dbReference>
<name>A0A1G8I053_9BACI</name>
<organism evidence="2 3">
    <name type="scientific">Alteribacillus persepolensis</name>
    <dbReference type="NCBI Taxonomy" id="568899"/>
    <lineage>
        <taxon>Bacteria</taxon>
        <taxon>Bacillati</taxon>
        <taxon>Bacillota</taxon>
        <taxon>Bacilli</taxon>
        <taxon>Bacillales</taxon>
        <taxon>Bacillaceae</taxon>
        <taxon>Alteribacillus</taxon>
    </lineage>
</organism>
<dbReference type="RefSeq" id="WP_091275448.1">
    <property type="nucleotide sequence ID" value="NZ_FNDK01000022.1"/>
</dbReference>
<feature type="transmembrane region" description="Helical" evidence="1">
    <location>
        <begin position="66"/>
        <end position="83"/>
    </location>
</feature>
<dbReference type="Pfam" id="PF09578">
    <property type="entry name" value="Spore_YabQ"/>
    <property type="match status" value="1"/>
</dbReference>
<dbReference type="EMBL" id="FNDK01000022">
    <property type="protein sequence ID" value="SDI12309.1"/>
    <property type="molecule type" value="Genomic_DNA"/>
</dbReference>
<protein>
    <submittedName>
        <fullName evidence="2">Spore cortex biosynthesis protein YabQ</fullName>
    </submittedName>
</protein>
<feature type="transmembrane region" description="Helical" evidence="1">
    <location>
        <begin position="104"/>
        <end position="121"/>
    </location>
</feature>
<dbReference type="OrthoDB" id="1653819at2"/>
<keyword evidence="1" id="KW-0472">Membrane</keyword>
<dbReference type="NCBIfam" id="TIGR02893">
    <property type="entry name" value="spore_yabQ"/>
    <property type="match status" value="1"/>
</dbReference>
<dbReference type="AlphaFoldDB" id="A0A1G8I053"/>
<keyword evidence="3" id="KW-1185">Reference proteome</keyword>
<dbReference type="STRING" id="568899.SAMN05192534_12240"/>
<feature type="transmembrane region" description="Helical" evidence="1">
    <location>
        <begin position="6"/>
        <end position="26"/>
    </location>
</feature>
<sequence>MSLTVQFQTLFSMIAMGLVIGMNLDFYHRVTIRFVKAFWTRMCWDLLFWMAQVLLVFYVLLRVNEGELRFYIFLALIVGFWIYRRHGRKPFLRWMEVGFSFVKWVKRVCIGIIRVFVVSPVKFLLKLIISSVMIGLTICGNVLMFILNLLLFPLKIIARLLRPMVKKFLPRSFVNLIERTFQIIKKRVKQWRIFK</sequence>
<gene>
    <name evidence="2" type="ORF">SAMN05192534_12240</name>
</gene>
<keyword evidence="1" id="KW-0812">Transmembrane</keyword>
<evidence type="ECO:0000256" key="1">
    <source>
        <dbReference type="SAM" id="Phobius"/>
    </source>
</evidence>
<dbReference type="InterPro" id="IPR019074">
    <property type="entry name" value="YabQ"/>
</dbReference>
<evidence type="ECO:0000313" key="3">
    <source>
        <dbReference type="Proteomes" id="UP000199163"/>
    </source>
</evidence>
<reference evidence="2 3" key="1">
    <citation type="submission" date="2016-10" db="EMBL/GenBank/DDBJ databases">
        <authorList>
            <person name="de Groot N.N."/>
        </authorList>
    </citation>
    <scope>NUCLEOTIDE SEQUENCE [LARGE SCALE GENOMIC DNA]</scope>
    <source>
        <strain evidence="2 3">DSM 21632</strain>
    </source>
</reference>
<proteinExistence type="predicted"/>
<keyword evidence="1" id="KW-1133">Transmembrane helix</keyword>
<accession>A0A1G8I053</accession>
<feature type="transmembrane region" description="Helical" evidence="1">
    <location>
        <begin position="127"/>
        <end position="152"/>
    </location>
</feature>
<evidence type="ECO:0000313" key="2">
    <source>
        <dbReference type="EMBL" id="SDI12309.1"/>
    </source>
</evidence>